<accession>A0ABR2JGU5</accession>
<keyword evidence="4 5" id="KW-0472">Membrane</keyword>
<keyword evidence="3 5" id="KW-1133">Transmembrane helix</keyword>
<dbReference type="InterPro" id="IPR002523">
    <property type="entry name" value="MgTranspt_CorA/ZnTranspt_ZntB"/>
</dbReference>
<evidence type="ECO:0000256" key="1">
    <source>
        <dbReference type="ARBA" id="ARBA00004141"/>
    </source>
</evidence>
<dbReference type="SUPFAM" id="SSF144083">
    <property type="entry name" value="Magnesium transport protein CorA, transmembrane region"/>
    <property type="match status" value="1"/>
</dbReference>
<evidence type="ECO:0000256" key="5">
    <source>
        <dbReference type="SAM" id="Phobius"/>
    </source>
</evidence>
<protein>
    <submittedName>
        <fullName evidence="6">NAD(P)-binding protein</fullName>
    </submittedName>
</protein>
<dbReference type="InterPro" id="IPR045863">
    <property type="entry name" value="CorA_TM1_TM2"/>
</dbReference>
<evidence type="ECO:0000313" key="6">
    <source>
        <dbReference type="EMBL" id="KAK8876857.1"/>
    </source>
</evidence>
<comment type="caution">
    <text evidence="6">The sequence shown here is derived from an EMBL/GenBank/DDBJ whole genome shotgun (WGS) entry which is preliminary data.</text>
</comment>
<reference evidence="6 7" key="1">
    <citation type="journal article" date="2024" name="IMA Fungus">
        <title>Apiospora arundinis, a panoply of carbohydrate-active enzymes and secondary metabolites.</title>
        <authorList>
            <person name="Sorensen T."/>
            <person name="Petersen C."/>
            <person name="Muurmann A.T."/>
            <person name="Christiansen J.V."/>
            <person name="Brundto M.L."/>
            <person name="Overgaard C.K."/>
            <person name="Boysen A.T."/>
            <person name="Wollenberg R.D."/>
            <person name="Larsen T.O."/>
            <person name="Sorensen J.L."/>
            <person name="Nielsen K.L."/>
            <person name="Sondergaard T.E."/>
        </authorList>
    </citation>
    <scope>NUCLEOTIDE SEQUENCE [LARGE SCALE GENOMIC DNA]</scope>
    <source>
        <strain evidence="6 7">AAU 773</strain>
    </source>
</reference>
<keyword evidence="7" id="KW-1185">Reference proteome</keyword>
<dbReference type="Pfam" id="PF01544">
    <property type="entry name" value="CorA"/>
    <property type="match status" value="1"/>
</dbReference>
<feature type="transmembrane region" description="Helical" evidence="5">
    <location>
        <begin position="388"/>
        <end position="409"/>
    </location>
</feature>
<keyword evidence="2 5" id="KW-0812">Transmembrane</keyword>
<sequence>ILFQLDDEAALTSANSKDHSSVILIEDISLDWIVTLGCTFDIHTSFFFRYLTSSQGPSPWKAVFGNAVSDHKRPTRFNHPKHINLGQVYRGPSMFSYHIDGVFQLGQSDQMRSCPRFRAGTSIIHRRIENHALFGWEAATRMSYCQINENLYLFLVDGSIKMDPLDNRPIAMPTLHFPVSNSRGGLVLPALFDDKHYSLFETLKQFFSHAWHFDVLTGKKASAETFMYVLVASTWLANLRATDQKLKRVAFADIRRPNIKLNDQLHDFRELLALFQTQVSSAKNWMPGSVRAELEETRHHLHADSYVGFPDSTFDSILAETEAAGRFLMDTFQLLMSSISVLDSETSIRQARSGQKLTQLASIFIPLSLVTGIFGMNIKEINDSPLSIWVVVVTVVITVLCTIGVFRYLDQREKQSSKNKSLLSKIFSFEFGTERSFEVSG</sequence>
<evidence type="ECO:0000313" key="7">
    <source>
        <dbReference type="Proteomes" id="UP001390339"/>
    </source>
</evidence>
<name>A0ABR2JGU5_9PEZI</name>
<dbReference type="Proteomes" id="UP001390339">
    <property type="component" value="Unassembled WGS sequence"/>
</dbReference>
<evidence type="ECO:0000256" key="2">
    <source>
        <dbReference type="ARBA" id="ARBA00022692"/>
    </source>
</evidence>
<dbReference type="Gene3D" id="1.20.58.340">
    <property type="entry name" value="Magnesium transport protein CorA, transmembrane region"/>
    <property type="match status" value="1"/>
</dbReference>
<evidence type="ECO:0000256" key="3">
    <source>
        <dbReference type="ARBA" id="ARBA00022989"/>
    </source>
</evidence>
<dbReference type="EMBL" id="JAPCWZ010000002">
    <property type="protein sequence ID" value="KAK8876857.1"/>
    <property type="molecule type" value="Genomic_DNA"/>
</dbReference>
<comment type="subcellular location">
    <subcellularLocation>
        <location evidence="1">Membrane</location>
        <topology evidence="1">Multi-pass membrane protein</topology>
    </subcellularLocation>
</comment>
<feature type="non-terminal residue" evidence="6">
    <location>
        <position position="1"/>
    </location>
</feature>
<evidence type="ECO:0000256" key="4">
    <source>
        <dbReference type="ARBA" id="ARBA00023136"/>
    </source>
</evidence>
<organism evidence="6 7">
    <name type="scientific">Apiospora arundinis</name>
    <dbReference type="NCBI Taxonomy" id="335852"/>
    <lineage>
        <taxon>Eukaryota</taxon>
        <taxon>Fungi</taxon>
        <taxon>Dikarya</taxon>
        <taxon>Ascomycota</taxon>
        <taxon>Pezizomycotina</taxon>
        <taxon>Sordariomycetes</taxon>
        <taxon>Xylariomycetidae</taxon>
        <taxon>Amphisphaeriales</taxon>
        <taxon>Apiosporaceae</taxon>
        <taxon>Apiospora</taxon>
    </lineage>
</organism>
<proteinExistence type="predicted"/>
<gene>
    <name evidence="6" type="ORF">PGQ11_001803</name>
</gene>